<dbReference type="InParanoid" id="A0A0V1AIJ0"/>
<evidence type="ECO:0000313" key="1">
    <source>
        <dbReference type="EMBL" id="KRY24655.1"/>
    </source>
</evidence>
<protein>
    <submittedName>
        <fullName evidence="1">Uncharacterized protein</fullName>
    </submittedName>
</protein>
<reference evidence="1 2" key="1">
    <citation type="submission" date="2015-01" db="EMBL/GenBank/DDBJ databases">
        <title>Evolution of Trichinella species and genotypes.</title>
        <authorList>
            <person name="Korhonen P.K."/>
            <person name="Edoardo P."/>
            <person name="Giuseppe L.R."/>
            <person name="Gasser R.B."/>
        </authorList>
    </citation>
    <scope>NUCLEOTIDE SEQUENCE [LARGE SCALE GENOMIC DNA]</scope>
    <source>
        <strain evidence="1">ISS3</strain>
    </source>
</reference>
<dbReference type="Proteomes" id="UP000054776">
    <property type="component" value="Unassembled WGS sequence"/>
</dbReference>
<proteinExistence type="predicted"/>
<accession>A0A0V1AIJ0</accession>
<evidence type="ECO:0000313" key="2">
    <source>
        <dbReference type="Proteomes" id="UP000054776"/>
    </source>
</evidence>
<organism evidence="1 2">
    <name type="scientific">Trichinella spiralis</name>
    <name type="common">Trichina worm</name>
    <dbReference type="NCBI Taxonomy" id="6334"/>
    <lineage>
        <taxon>Eukaryota</taxon>
        <taxon>Metazoa</taxon>
        <taxon>Ecdysozoa</taxon>
        <taxon>Nematoda</taxon>
        <taxon>Enoplea</taxon>
        <taxon>Dorylaimia</taxon>
        <taxon>Trichinellida</taxon>
        <taxon>Trichinellidae</taxon>
        <taxon>Trichinella</taxon>
    </lineage>
</organism>
<gene>
    <name evidence="1" type="ORF">T01_12148</name>
</gene>
<keyword evidence="2" id="KW-1185">Reference proteome</keyword>
<comment type="caution">
    <text evidence="1">The sequence shown here is derived from an EMBL/GenBank/DDBJ whole genome shotgun (WGS) entry which is preliminary data.</text>
</comment>
<dbReference type="EMBL" id="JYDH01001540">
    <property type="protein sequence ID" value="KRY24655.1"/>
    <property type="molecule type" value="Genomic_DNA"/>
</dbReference>
<dbReference type="AlphaFoldDB" id="A0A0V1AIJ0"/>
<name>A0A0V1AIJ0_TRISP</name>
<sequence length="30" mass="3446">MSIKGKFSLDRLVIVHPRMQELICKILSSC</sequence>